<feature type="transmembrane region" description="Helical" evidence="1">
    <location>
        <begin position="119"/>
        <end position="137"/>
    </location>
</feature>
<keyword evidence="1" id="KW-0472">Membrane</keyword>
<feature type="transmembrane region" description="Helical" evidence="1">
    <location>
        <begin position="9"/>
        <end position="25"/>
    </location>
</feature>
<evidence type="ECO:0000313" key="3">
    <source>
        <dbReference type="Proteomes" id="UP000007102"/>
    </source>
</evidence>
<evidence type="ECO:0000313" key="2">
    <source>
        <dbReference type="EMBL" id="ADY72937.1"/>
    </source>
</evidence>
<dbReference type="OrthoDB" id="15661at2"/>
<feature type="transmembrane region" description="Helical" evidence="1">
    <location>
        <begin position="149"/>
        <end position="169"/>
    </location>
</feature>
<reference evidence="3" key="2">
    <citation type="submission" date="2011-02" db="EMBL/GenBank/DDBJ databases">
        <title>The complete genome of Desulfurobacterium thermolithotrophum DSM 11699.</title>
        <authorList>
            <consortium name="US DOE Joint Genome Institute (JGI-PGF)"/>
            <person name="Lucas S."/>
            <person name="Copeland A."/>
            <person name="Lapidus A."/>
            <person name="Bruce D."/>
            <person name="Goodwin L."/>
            <person name="Pitluck S."/>
            <person name="Kyrpides N."/>
            <person name="Mavromatis K."/>
            <person name="Pagani I."/>
            <person name="Ivanova N."/>
            <person name="Mikhailova N."/>
            <person name="Daligault H."/>
            <person name="Detter J.C."/>
            <person name="Tapia R."/>
            <person name="Han C."/>
            <person name="Land M."/>
            <person name="Hauser L."/>
            <person name="Markowitz V."/>
            <person name="Cheng J.-F."/>
            <person name="Hugenholtz P."/>
            <person name="Woyke T."/>
            <person name="Wu D."/>
            <person name="Spring S."/>
            <person name="Brambilla E."/>
            <person name="Klenk H.-P."/>
            <person name="Eisen J.A."/>
        </authorList>
    </citation>
    <scope>NUCLEOTIDE SEQUENCE [LARGE SCALE GENOMIC DNA]</scope>
    <source>
        <strain evidence="3">DSM 11699 / BSA</strain>
    </source>
</reference>
<dbReference type="RefSeq" id="WP_013637896.1">
    <property type="nucleotide sequence ID" value="NC_015185.1"/>
</dbReference>
<accession>F0S1T2</accession>
<sequence length="333" mass="38292">MIKKKRKEIIFSSILIIAVFIFRIFPSEIPYLDRKGDEYFEVATKKAVAAYATTRVLNAVVSVAKETEIEVAPLGLGMTVHLGQFLDPVDDATERLSTILTASIAALGLMKITKELLEIYTFKLISYLLFFLLPGLWIKSLRNFSRTILNIVTLLFAVRLALPICGIVNDFLYKDYFEPEINRALSVFGSVDEYEQKFSPQNISLDSIEFNDSGNYQSQEERSFWNSVKDFNPLSKLNSIKEEIFSIWNSTKEKAQEFKEFLIYLWQHKGEFVEAIGELIVLEVSMIVIQVIALPFAVIWMLTRLINVLFEKRLTLEDLVEVLDRVKLKEESN</sequence>
<keyword evidence="1" id="KW-0812">Transmembrane</keyword>
<keyword evidence="3" id="KW-1185">Reference proteome</keyword>
<dbReference type="KEGG" id="dte:Dester_0281"/>
<feature type="transmembrane region" description="Helical" evidence="1">
    <location>
        <begin position="279"/>
        <end position="303"/>
    </location>
</feature>
<organism evidence="2 3">
    <name type="scientific">Desulfurobacterium thermolithotrophum (strain DSM 11699 / BSA)</name>
    <dbReference type="NCBI Taxonomy" id="868864"/>
    <lineage>
        <taxon>Bacteria</taxon>
        <taxon>Pseudomonadati</taxon>
        <taxon>Aquificota</taxon>
        <taxon>Aquificia</taxon>
        <taxon>Desulfurobacteriales</taxon>
        <taxon>Desulfurobacteriaceae</taxon>
        <taxon>Desulfurobacterium</taxon>
    </lineage>
</organism>
<reference evidence="2 3" key="1">
    <citation type="journal article" date="2011" name="Stand. Genomic Sci.">
        <title>Complete genome sequence of the thermophilic sulfur-reducer Desulfurobacterium thermolithotrophum type strain (BSA(T)) from a deep-sea hydrothermal vent.</title>
        <authorList>
            <person name="Goker M."/>
            <person name="Daligault H."/>
            <person name="Mwirichia R."/>
            <person name="Lapidus A."/>
            <person name="Lucas S."/>
            <person name="Deshpande S."/>
            <person name="Pagani I."/>
            <person name="Tapia R."/>
            <person name="Cheng J.F."/>
            <person name="Goodwin L."/>
            <person name="Pitluck S."/>
            <person name="Liolios K."/>
            <person name="Ivanova N."/>
            <person name="Mavromatis K."/>
            <person name="Mikhailova N."/>
            <person name="Pati A."/>
            <person name="Chen A."/>
            <person name="Palaniappan K."/>
            <person name="Han C."/>
            <person name="Land M."/>
            <person name="Hauser L."/>
            <person name="Pan C."/>
            <person name="Brambilla E.M."/>
            <person name="Rohde M."/>
            <person name="Spring S."/>
            <person name="Sikorski J."/>
            <person name="Wirth R."/>
            <person name="Detter J.C."/>
            <person name="Woyke T."/>
            <person name="Bristow J."/>
            <person name="Eisen J.A."/>
            <person name="Markowitz V."/>
            <person name="Hugenholtz P."/>
            <person name="Kyrpides N.C."/>
            <person name="Klenk H.P."/>
        </authorList>
    </citation>
    <scope>NUCLEOTIDE SEQUENCE [LARGE SCALE GENOMIC DNA]</scope>
    <source>
        <strain evidence="3">DSM 11699 / BSA</strain>
    </source>
</reference>
<dbReference type="eggNOG" id="ENOG5032TYF">
    <property type="taxonomic scope" value="Bacteria"/>
</dbReference>
<evidence type="ECO:0000256" key="1">
    <source>
        <dbReference type="SAM" id="Phobius"/>
    </source>
</evidence>
<dbReference type="Proteomes" id="UP000007102">
    <property type="component" value="Chromosome"/>
</dbReference>
<keyword evidence="1" id="KW-1133">Transmembrane helix</keyword>
<dbReference type="EMBL" id="CP002543">
    <property type="protein sequence ID" value="ADY72937.1"/>
    <property type="molecule type" value="Genomic_DNA"/>
</dbReference>
<name>F0S1T2_DESTD</name>
<dbReference type="AlphaFoldDB" id="F0S1T2"/>
<proteinExistence type="predicted"/>
<gene>
    <name evidence="2" type="ordered locus">Dester_0281</name>
</gene>
<dbReference type="HOGENOM" id="CLU_059178_0_0_0"/>
<protein>
    <submittedName>
        <fullName evidence="2">Uncharacterized protein</fullName>
    </submittedName>
</protein>
<dbReference type="InParanoid" id="F0S1T2"/>